<evidence type="ECO:0000313" key="1">
    <source>
        <dbReference type="EMBL" id="GMR57840.1"/>
    </source>
</evidence>
<feature type="non-terminal residue" evidence="1">
    <location>
        <position position="122"/>
    </location>
</feature>
<protein>
    <submittedName>
        <fullName evidence="1">Uncharacterized protein</fullName>
    </submittedName>
</protein>
<organism evidence="1 2">
    <name type="scientific">Pristionchus mayeri</name>
    <dbReference type="NCBI Taxonomy" id="1317129"/>
    <lineage>
        <taxon>Eukaryota</taxon>
        <taxon>Metazoa</taxon>
        <taxon>Ecdysozoa</taxon>
        <taxon>Nematoda</taxon>
        <taxon>Chromadorea</taxon>
        <taxon>Rhabditida</taxon>
        <taxon>Rhabditina</taxon>
        <taxon>Diplogasteromorpha</taxon>
        <taxon>Diplogasteroidea</taxon>
        <taxon>Neodiplogasteridae</taxon>
        <taxon>Pristionchus</taxon>
    </lineage>
</organism>
<keyword evidence="2" id="KW-1185">Reference proteome</keyword>
<evidence type="ECO:0000313" key="2">
    <source>
        <dbReference type="Proteomes" id="UP001328107"/>
    </source>
</evidence>
<gene>
    <name evidence="1" type="ORF">PMAYCL1PPCAC_28035</name>
</gene>
<dbReference type="Proteomes" id="UP001328107">
    <property type="component" value="Unassembled WGS sequence"/>
</dbReference>
<comment type="caution">
    <text evidence="1">The sequence shown here is derived from an EMBL/GenBank/DDBJ whole genome shotgun (WGS) entry which is preliminary data.</text>
</comment>
<reference evidence="2" key="1">
    <citation type="submission" date="2022-10" db="EMBL/GenBank/DDBJ databases">
        <title>Genome assembly of Pristionchus species.</title>
        <authorList>
            <person name="Yoshida K."/>
            <person name="Sommer R.J."/>
        </authorList>
    </citation>
    <scope>NUCLEOTIDE SEQUENCE [LARGE SCALE GENOMIC DNA]</scope>
    <source>
        <strain evidence="2">RS5460</strain>
    </source>
</reference>
<name>A0AAN5IB83_9BILA</name>
<dbReference type="AlphaFoldDB" id="A0AAN5IB83"/>
<feature type="non-terminal residue" evidence="1">
    <location>
        <position position="1"/>
    </location>
</feature>
<dbReference type="EMBL" id="BTRK01000006">
    <property type="protein sequence ID" value="GMR57840.1"/>
    <property type="molecule type" value="Genomic_DNA"/>
</dbReference>
<accession>A0AAN5IB83</accession>
<sequence>RSKDSRFFILQVTLKRQEDPAFEQMIVLLSSTIQWASISTSAERSFVSAEDLSLNEQLLSASAIHDLYIGHPLLDDVTAPSIIAIASRAEKILIRLSKDANLTDPIAFVAQLDSLSASTIKL</sequence>
<proteinExistence type="predicted"/>